<proteinExistence type="inferred from homology"/>
<evidence type="ECO:0000313" key="10">
    <source>
        <dbReference type="EMBL" id="KKB12752.1"/>
    </source>
</evidence>
<feature type="binding site" evidence="6 8">
    <location>
        <position position="138"/>
    </location>
    <ligand>
        <name>substrate</name>
    </ligand>
</feature>
<name>A0A0F5FX53_9HYPH</name>
<evidence type="ECO:0000259" key="9">
    <source>
        <dbReference type="SMART" id="SM01005"/>
    </source>
</evidence>
<dbReference type="GO" id="GO:0008784">
    <property type="term" value="F:alanine racemase activity"/>
    <property type="evidence" value="ECO:0007669"/>
    <property type="project" value="UniProtKB-UniRule"/>
</dbReference>
<comment type="caution">
    <text evidence="10">The sequence shown here is derived from an EMBL/GenBank/DDBJ whole genome shotgun (WGS) entry which is preliminary data.</text>
</comment>
<evidence type="ECO:0000256" key="4">
    <source>
        <dbReference type="ARBA" id="ARBA00022898"/>
    </source>
</evidence>
<dbReference type="UniPathway" id="UPA00042">
    <property type="reaction ID" value="UER00497"/>
</dbReference>
<dbReference type="PRINTS" id="PR00992">
    <property type="entry name" value="ALARACEMASE"/>
</dbReference>
<dbReference type="SUPFAM" id="SSF51419">
    <property type="entry name" value="PLP-binding barrel"/>
    <property type="match status" value="1"/>
</dbReference>
<reference evidence="10 11" key="1">
    <citation type="submission" date="2015-03" db="EMBL/GenBank/DDBJ databases">
        <authorList>
            <person name="Hassan Y.I."/>
            <person name="Lepp D."/>
            <person name="Li X.-Z."/>
            <person name="Zhou T."/>
        </authorList>
    </citation>
    <scope>NUCLEOTIDE SEQUENCE [LARGE SCALE GENOMIC DNA]</scope>
    <source>
        <strain evidence="10 11">BD-c194</strain>
    </source>
</reference>
<dbReference type="GO" id="GO:0030170">
    <property type="term" value="F:pyridoxal phosphate binding"/>
    <property type="evidence" value="ECO:0007669"/>
    <property type="project" value="UniProtKB-UniRule"/>
</dbReference>
<dbReference type="Proteomes" id="UP000033632">
    <property type="component" value="Unassembled WGS sequence"/>
</dbReference>
<comment type="catalytic activity">
    <reaction evidence="1 6">
        <text>L-alanine = D-alanine</text>
        <dbReference type="Rhea" id="RHEA:20249"/>
        <dbReference type="ChEBI" id="CHEBI:57416"/>
        <dbReference type="ChEBI" id="CHEBI:57972"/>
        <dbReference type="EC" id="5.1.1.1"/>
    </reaction>
</comment>
<dbReference type="STRING" id="443610.VE25_05870"/>
<dbReference type="SMART" id="SM01005">
    <property type="entry name" value="Ala_racemase_C"/>
    <property type="match status" value="1"/>
</dbReference>
<dbReference type="RefSeq" id="WP_046107658.1">
    <property type="nucleotide sequence ID" value="NZ_JZEX01000059.1"/>
</dbReference>
<dbReference type="InterPro" id="IPR001608">
    <property type="entry name" value="Ala_racemase_N"/>
</dbReference>
<dbReference type="Pfam" id="PF01168">
    <property type="entry name" value="Ala_racemase_N"/>
    <property type="match status" value="1"/>
</dbReference>
<dbReference type="InterPro" id="IPR029066">
    <property type="entry name" value="PLP-binding_barrel"/>
</dbReference>
<dbReference type="Gene3D" id="2.40.37.10">
    <property type="entry name" value="Lyase, Ornithine Decarboxylase, Chain A, domain 1"/>
    <property type="match status" value="1"/>
</dbReference>
<dbReference type="InterPro" id="IPR011079">
    <property type="entry name" value="Ala_racemase_C"/>
</dbReference>
<dbReference type="InterPro" id="IPR000821">
    <property type="entry name" value="Ala_racemase"/>
</dbReference>
<dbReference type="Pfam" id="PF00842">
    <property type="entry name" value="Ala_racemase_C"/>
    <property type="match status" value="1"/>
</dbReference>
<keyword evidence="11" id="KW-1185">Reference proteome</keyword>
<feature type="domain" description="Alanine racemase C-terminal" evidence="9">
    <location>
        <begin position="238"/>
        <end position="369"/>
    </location>
</feature>
<dbReference type="EMBL" id="JZEX01000059">
    <property type="protein sequence ID" value="KKB12752.1"/>
    <property type="molecule type" value="Genomic_DNA"/>
</dbReference>
<evidence type="ECO:0000256" key="2">
    <source>
        <dbReference type="ARBA" id="ARBA00001933"/>
    </source>
</evidence>
<dbReference type="EC" id="5.1.1.1" evidence="3 6"/>
<comment type="pathway">
    <text evidence="6">Amino-acid biosynthesis; D-alanine biosynthesis; D-alanine from L-alanine: step 1/1.</text>
</comment>
<feature type="modified residue" description="N6-(pyridoxal phosphate)lysine" evidence="6 7">
    <location>
        <position position="40"/>
    </location>
</feature>
<comment type="cofactor">
    <cofactor evidence="2 6 7">
        <name>pyridoxal 5'-phosphate</name>
        <dbReference type="ChEBI" id="CHEBI:597326"/>
    </cofactor>
</comment>
<dbReference type="GO" id="GO:0005829">
    <property type="term" value="C:cytosol"/>
    <property type="evidence" value="ECO:0007669"/>
    <property type="project" value="TreeGrafter"/>
</dbReference>
<evidence type="ECO:0000313" key="11">
    <source>
        <dbReference type="Proteomes" id="UP000033632"/>
    </source>
</evidence>
<dbReference type="HAMAP" id="MF_01201">
    <property type="entry name" value="Ala_racemase"/>
    <property type="match status" value="1"/>
</dbReference>
<keyword evidence="5 6" id="KW-0413">Isomerase</keyword>
<sequence length="378" mass="40541">MAAVTTGLGGQLTIDLGALARNWRALDTVSAGALTAAVVKADAYGMGIPESVKALSAAGAQFFFTATVDEALAVRATLPLAHIFVLNGLYPGAANLYVRQRLMPVLSSMAMLEEWLAKCIERNEAFPAAFHFDTGMNRLGFRLNEAIAVRERIEQLGFSPQMIMSHLACADQPNHEKNRTQLALFQSILTHFPQVPASLANSAGLMTGRDYHFQMVRPGIALYGGRAVSGRKNPMANVATLHVPILQVKEGRTGETVGYGATFTLWRESKLAIISLGYADGFFRALSGTNSRPGGKVWLRGKLCPVIGRISMDLTIVDITDLGPDLPAPGEGVEVFGPHISVDDQADACGTIGYELLTAMKGRYTRNYVSGAGDTPQQ</sequence>
<protein>
    <recommendedName>
        <fullName evidence="3 6">Alanine racemase</fullName>
        <ecNumber evidence="3 6">5.1.1.1</ecNumber>
    </recommendedName>
</protein>
<evidence type="ECO:0000256" key="3">
    <source>
        <dbReference type="ARBA" id="ARBA00013089"/>
    </source>
</evidence>
<evidence type="ECO:0000256" key="7">
    <source>
        <dbReference type="PIRSR" id="PIRSR600821-50"/>
    </source>
</evidence>
<dbReference type="PANTHER" id="PTHR30511">
    <property type="entry name" value="ALANINE RACEMASE"/>
    <property type="match status" value="1"/>
</dbReference>
<feature type="active site" description="Proton acceptor; specific for L-alanine" evidence="6">
    <location>
        <position position="259"/>
    </location>
</feature>
<dbReference type="CDD" id="cd00430">
    <property type="entry name" value="PLPDE_III_AR"/>
    <property type="match status" value="1"/>
</dbReference>
<dbReference type="AlphaFoldDB" id="A0A0F5FX53"/>
<evidence type="ECO:0000256" key="8">
    <source>
        <dbReference type="PIRSR" id="PIRSR600821-52"/>
    </source>
</evidence>
<gene>
    <name evidence="10" type="ORF">VE25_05870</name>
</gene>
<evidence type="ECO:0000256" key="6">
    <source>
        <dbReference type="HAMAP-Rule" id="MF_01201"/>
    </source>
</evidence>
<evidence type="ECO:0000256" key="1">
    <source>
        <dbReference type="ARBA" id="ARBA00000316"/>
    </source>
</evidence>
<evidence type="ECO:0000256" key="5">
    <source>
        <dbReference type="ARBA" id="ARBA00023235"/>
    </source>
</evidence>
<dbReference type="OrthoDB" id="9813814at2"/>
<dbReference type="PANTHER" id="PTHR30511:SF0">
    <property type="entry name" value="ALANINE RACEMASE, CATABOLIC-RELATED"/>
    <property type="match status" value="1"/>
</dbReference>
<dbReference type="SUPFAM" id="SSF50621">
    <property type="entry name" value="Alanine racemase C-terminal domain-like"/>
    <property type="match status" value="1"/>
</dbReference>
<feature type="binding site" evidence="6 8">
    <location>
        <position position="312"/>
    </location>
    <ligand>
        <name>substrate</name>
    </ligand>
</feature>
<keyword evidence="4 6" id="KW-0663">Pyridoxal phosphate</keyword>
<feature type="active site" description="Proton acceptor; specific for D-alanine" evidence="6">
    <location>
        <position position="40"/>
    </location>
</feature>
<dbReference type="InterPro" id="IPR009006">
    <property type="entry name" value="Ala_racemase/Decarboxylase_C"/>
</dbReference>
<dbReference type="PATRIC" id="fig|443610.3.peg.3725"/>
<comment type="similarity">
    <text evidence="6">Belongs to the alanine racemase family.</text>
</comment>
<dbReference type="Gene3D" id="3.20.20.10">
    <property type="entry name" value="Alanine racemase"/>
    <property type="match status" value="1"/>
</dbReference>
<comment type="function">
    <text evidence="6">Catalyzes the interconversion of L-alanine and D-alanine. May also act on other amino acids.</text>
</comment>
<accession>A0A0F5FX53</accession>
<organism evidence="10 11">
    <name type="scientific">Devosia geojensis</name>
    <dbReference type="NCBI Taxonomy" id="443610"/>
    <lineage>
        <taxon>Bacteria</taxon>
        <taxon>Pseudomonadati</taxon>
        <taxon>Pseudomonadota</taxon>
        <taxon>Alphaproteobacteria</taxon>
        <taxon>Hyphomicrobiales</taxon>
        <taxon>Devosiaceae</taxon>
        <taxon>Devosia</taxon>
    </lineage>
</organism>
<dbReference type="NCBIfam" id="TIGR00492">
    <property type="entry name" value="alr"/>
    <property type="match status" value="1"/>
</dbReference>
<dbReference type="GO" id="GO:0030632">
    <property type="term" value="P:D-alanine biosynthetic process"/>
    <property type="evidence" value="ECO:0007669"/>
    <property type="project" value="UniProtKB-UniRule"/>
</dbReference>